<evidence type="ECO:0000313" key="4">
    <source>
        <dbReference type="Proteomes" id="UP000604117"/>
    </source>
</evidence>
<evidence type="ECO:0000313" key="3">
    <source>
        <dbReference type="EMBL" id="GIF75790.1"/>
    </source>
</evidence>
<feature type="compositionally biased region" description="Basic and acidic residues" evidence="1">
    <location>
        <begin position="10"/>
        <end position="19"/>
    </location>
</feature>
<reference evidence="3 4" key="1">
    <citation type="submission" date="2021-01" db="EMBL/GenBank/DDBJ databases">
        <title>Whole genome shotgun sequence of Asanoa siamensis NBRC 107932.</title>
        <authorList>
            <person name="Komaki H."/>
            <person name="Tamura T."/>
        </authorList>
    </citation>
    <scope>NUCLEOTIDE SEQUENCE [LARGE SCALE GENOMIC DNA]</scope>
    <source>
        <strain evidence="3 4">NBRC 107932</strain>
    </source>
</reference>
<accession>A0ABQ4CWZ2</accession>
<dbReference type="RefSeq" id="WP_203716627.1">
    <property type="nucleotide sequence ID" value="NZ_BONE01000048.1"/>
</dbReference>
<sequence>MAKRFVGRARTADPVRLDAPRPSTRHTVRARVDKPDVGTRVIRLPDATQAIFVDHSGRRGRRLRWTLYAVSLLVLALLALLWLTQVVEIG</sequence>
<evidence type="ECO:0000256" key="2">
    <source>
        <dbReference type="SAM" id="Phobius"/>
    </source>
</evidence>
<name>A0ABQ4CWZ2_9ACTN</name>
<proteinExistence type="predicted"/>
<comment type="caution">
    <text evidence="3">The sequence shown here is derived from an EMBL/GenBank/DDBJ whole genome shotgun (WGS) entry which is preliminary data.</text>
</comment>
<feature type="region of interest" description="Disordered" evidence="1">
    <location>
        <begin position="1"/>
        <end position="27"/>
    </location>
</feature>
<keyword evidence="4" id="KW-1185">Reference proteome</keyword>
<gene>
    <name evidence="3" type="ORF">Asi02nite_53080</name>
</gene>
<feature type="transmembrane region" description="Helical" evidence="2">
    <location>
        <begin position="65"/>
        <end position="84"/>
    </location>
</feature>
<evidence type="ECO:0000256" key="1">
    <source>
        <dbReference type="SAM" id="MobiDB-lite"/>
    </source>
</evidence>
<protein>
    <submittedName>
        <fullName evidence="3">Uncharacterized protein</fullName>
    </submittedName>
</protein>
<keyword evidence="2" id="KW-0812">Transmembrane</keyword>
<keyword evidence="2" id="KW-1133">Transmembrane helix</keyword>
<dbReference type="Proteomes" id="UP000604117">
    <property type="component" value="Unassembled WGS sequence"/>
</dbReference>
<dbReference type="EMBL" id="BONE01000048">
    <property type="protein sequence ID" value="GIF75790.1"/>
    <property type="molecule type" value="Genomic_DNA"/>
</dbReference>
<organism evidence="3 4">
    <name type="scientific">Asanoa siamensis</name>
    <dbReference type="NCBI Taxonomy" id="926357"/>
    <lineage>
        <taxon>Bacteria</taxon>
        <taxon>Bacillati</taxon>
        <taxon>Actinomycetota</taxon>
        <taxon>Actinomycetes</taxon>
        <taxon>Micromonosporales</taxon>
        <taxon>Micromonosporaceae</taxon>
        <taxon>Asanoa</taxon>
    </lineage>
</organism>
<keyword evidence="2" id="KW-0472">Membrane</keyword>